<organism evidence="2 3">
    <name type="scientific">Oikopleura dioica</name>
    <name type="common">Tunicate</name>
    <dbReference type="NCBI Taxonomy" id="34765"/>
    <lineage>
        <taxon>Eukaryota</taxon>
        <taxon>Metazoa</taxon>
        <taxon>Chordata</taxon>
        <taxon>Tunicata</taxon>
        <taxon>Appendicularia</taxon>
        <taxon>Copelata</taxon>
        <taxon>Oikopleuridae</taxon>
        <taxon>Oikopleura</taxon>
    </lineage>
</organism>
<feature type="compositionally biased region" description="Basic and acidic residues" evidence="1">
    <location>
        <begin position="37"/>
        <end position="56"/>
    </location>
</feature>
<reference evidence="2 3" key="1">
    <citation type="submission" date="2021-04" db="EMBL/GenBank/DDBJ databases">
        <authorList>
            <person name="Bliznina A."/>
        </authorList>
    </citation>
    <scope>NUCLEOTIDE SEQUENCE [LARGE SCALE GENOMIC DNA]</scope>
</reference>
<gene>
    <name evidence="2" type="ORF">OKIOD_LOCUS9159</name>
</gene>
<name>A0ABN7SNE9_OIKDI</name>
<sequence length="87" mass="10192">MNEEEVIQNDQETAQQTEEPRLKRKRSSRKKRRSIKKNQEVKTEEPDKQDTPVVEKVDSKKIEDAIFDLDNQDVDRIVGPCPNCIII</sequence>
<feature type="compositionally biased region" description="Basic residues" evidence="1">
    <location>
        <begin position="22"/>
        <end position="36"/>
    </location>
</feature>
<accession>A0ABN7SNE9</accession>
<keyword evidence="3" id="KW-1185">Reference proteome</keyword>
<feature type="region of interest" description="Disordered" evidence="1">
    <location>
        <begin position="1"/>
        <end position="56"/>
    </location>
</feature>
<feature type="compositionally biased region" description="Polar residues" evidence="1">
    <location>
        <begin position="8"/>
        <end position="17"/>
    </location>
</feature>
<dbReference type="Proteomes" id="UP001158576">
    <property type="component" value="Chromosome 1"/>
</dbReference>
<evidence type="ECO:0000313" key="2">
    <source>
        <dbReference type="EMBL" id="CAG5102636.1"/>
    </source>
</evidence>
<evidence type="ECO:0000313" key="3">
    <source>
        <dbReference type="Proteomes" id="UP001158576"/>
    </source>
</evidence>
<protein>
    <submittedName>
        <fullName evidence="2">Oidioi.mRNA.OKI2018_I69.chr1.g394.t1.cds</fullName>
    </submittedName>
</protein>
<proteinExistence type="predicted"/>
<dbReference type="EMBL" id="OU015566">
    <property type="protein sequence ID" value="CAG5102636.1"/>
    <property type="molecule type" value="Genomic_DNA"/>
</dbReference>
<evidence type="ECO:0000256" key="1">
    <source>
        <dbReference type="SAM" id="MobiDB-lite"/>
    </source>
</evidence>